<evidence type="ECO:0000313" key="1">
    <source>
        <dbReference type="EMBL" id="MFB9053934.1"/>
    </source>
</evidence>
<dbReference type="RefSeq" id="WP_382383287.1">
    <property type="nucleotide sequence ID" value="NZ_JBHMEZ010000012.1"/>
</dbReference>
<organism evidence="1 2">
    <name type="scientific">Formosa undariae</name>
    <dbReference type="NCBI Taxonomy" id="1325436"/>
    <lineage>
        <taxon>Bacteria</taxon>
        <taxon>Pseudomonadati</taxon>
        <taxon>Bacteroidota</taxon>
        <taxon>Flavobacteriia</taxon>
        <taxon>Flavobacteriales</taxon>
        <taxon>Flavobacteriaceae</taxon>
        <taxon>Formosa</taxon>
    </lineage>
</organism>
<dbReference type="Proteomes" id="UP001589605">
    <property type="component" value="Unassembled WGS sequence"/>
</dbReference>
<evidence type="ECO:0000313" key="2">
    <source>
        <dbReference type="Proteomes" id="UP001589605"/>
    </source>
</evidence>
<dbReference type="EMBL" id="JBHMEZ010000012">
    <property type="protein sequence ID" value="MFB9053934.1"/>
    <property type="molecule type" value="Genomic_DNA"/>
</dbReference>
<evidence type="ECO:0008006" key="3">
    <source>
        <dbReference type="Google" id="ProtNLM"/>
    </source>
</evidence>
<accession>A0ABV5F3D8</accession>
<sequence length="258" mass="30352">MEDKIKDWLLKGGFPLEMKFVNSLLKENFEVAQSVYYQDFETEKFRETDIIASKFEKINGTWTYITFVIECKKSYDKPWIVLKNDKLLNHIGDELPVYFTKNGNDFIKTINRQNNYKSDLFFKNNRSIGYSLQTAFHKGVDKSFEAVQSVTKACEYFSQKINERKNTCAFYFPIVLIEGRLFEGKLANDEIEIEEVQNSEVLITRSFHKYGNSHLLIFESSDLDAVTDRLKKLTEKFFEEYKESLKETISPKLDTRFG</sequence>
<gene>
    <name evidence="1" type="ORF">ACFFVB_12680</name>
</gene>
<name>A0ABV5F3D8_9FLAO</name>
<protein>
    <recommendedName>
        <fullName evidence="3">DUF4263 domain-containing protein</fullName>
    </recommendedName>
</protein>
<comment type="caution">
    <text evidence="1">The sequence shown here is derived from an EMBL/GenBank/DDBJ whole genome shotgun (WGS) entry which is preliminary data.</text>
</comment>
<reference evidence="1 2" key="1">
    <citation type="submission" date="2024-09" db="EMBL/GenBank/DDBJ databases">
        <authorList>
            <person name="Sun Q."/>
            <person name="Mori K."/>
        </authorList>
    </citation>
    <scope>NUCLEOTIDE SEQUENCE [LARGE SCALE GENOMIC DNA]</scope>
    <source>
        <strain evidence="1 2">CECT 8286</strain>
    </source>
</reference>
<keyword evidence="2" id="KW-1185">Reference proteome</keyword>
<proteinExistence type="predicted"/>